<dbReference type="STRING" id="937218.SAMN06297251_12722"/>
<accession>A0A1W2EJV7</accession>
<dbReference type="RefSeq" id="WP_084412394.1">
    <property type="nucleotide sequence ID" value="NZ_FWXR01000027.1"/>
</dbReference>
<name>A0A1W2EJV7_9HYPH</name>
<protein>
    <submittedName>
        <fullName evidence="1">Phage tail protein, P2 protein I family</fullName>
    </submittedName>
</protein>
<evidence type="ECO:0000313" key="1">
    <source>
        <dbReference type="EMBL" id="SMD10000.1"/>
    </source>
</evidence>
<sequence length="220" mass="24400">MTTVDQILAQNAAPFERAMARAMSDDLPIPMEEVMDPYRTPERFLPFLAGHYSVDLWFDDWTVEKKREMVAQAKGSSTVYPGTRLADFKGTREGARRYLEFVDAEVLDVVAHPTRFVAGLSAAGITPVGHPPFRARYLVKVTLVKPFNAFVAGRSAAGMAAGRNVDLTPINRAKTALKVSKAPETEYLVSFAWRRPATFGDGLTFGDERPFGAYVDRTHL</sequence>
<dbReference type="InterPro" id="IPR006521">
    <property type="entry name" value="Tail_protein_I"/>
</dbReference>
<dbReference type="EMBL" id="FWXR01000027">
    <property type="protein sequence ID" value="SMD10000.1"/>
    <property type="molecule type" value="Genomic_DNA"/>
</dbReference>
<organism evidence="1 2">
    <name type="scientific">Fulvimarina manganoxydans</name>
    <dbReference type="NCBI Taxonomy" id="937218"/>
    <lineage>
        <taxon>Bacteria</taxon>
        <taxon>Pseudomonadati</taxon>
        <taxon>Pseudomonadota</taxon>
        <taxon>Alphaproteobacteria</taxon>
        <taxon>Hyphomicrobiales</taxon>
        <taxon>Aurantimonadaceae</taxon>
        <taxon>Fulvimarina</taxon>
    </lineage>
</organism>
<proteinExistence type="predicted"/>
<dbReference type="NCBIfam" id="TIGR01634">
    <property type="entry name" value="tail_P2_I"/>
    <property type="match status" value="1"/>
</dbReference>
<keyword evidence="2" id="KW-1185">Reference proteome</keyword>
<dbReference type="AlphaFoldDB" id="A0A1W2EJV7"/>
<dbReference type="Proteomes" id="UP000192656">
    <property type="component" value="Unassembled WGS sequence"/>
</dbReference>
<dbReference type="OrthoDB" id="90759at2"/>
<dbReference type="Pfam" id="PF09684">
    <property type="entry name" value="Tail_P2_I"/>
    <property type="match status" value="1"/>
</dbReference>
<reference evidence="1 2" key="1">
    <citation type="submission" date="2017-04" db="EMBL/GenBank/DDBJ databases">
        <authorList>
            <person name="Afonso C.L."/>
            <person name="Miller P.J."/>
            <person name="Scott M.A."/>
            <person name="Spackman E."/>
            <person name="Goraichik I."/>
            <person name="Dimitrov K.M."/>
            <person name="Suarez D.L."/>
            <person name="Swayne D.E."/>
        </authorList>
    </citation>
    <scope>NUCLEOTIDE SEQUENCE [LARGE SCALE GENOMIC DNA]</scope>
    <source>
        <strain evidence="1 2">CGMCC 1.10972</strain>
    </source>
</reference>
<evidence type="ECO:0000313" key="2">
    <source>
        <dbReference type="Proteomes" id="UP000192656"/>
    </source>
</evidence>
<gene>
    <name evidence="1" type="ORF">SAMN06297251_12722</name>
</gene>